<protein>
    <recommendedName>
        <fullName evidence="3">Chemotaxis protein CheA</fullName>
        <ecNumber evidence="2">2.7.13.3</ecNumber>
    </recommendedName>
</protein>
<dbReference type="Gene3D" id="2.30.30.40">
    <property type="entry name" value="SH3 Domains"/>
    <property type="match status" value="1"/>
</dbReference>
<dbReference type="InterPro" id="IPR037006">
    <property type="entry name" value="CheA-like_homodim_sf"/>
</dbReference>
<feature type="region of interest" description="Disordered" evidence="13">
    <location>
        <begin position="233"/>
        <end position="265"/>
    </location>
</feature>
<dbReference type="Proteomes" id="UP000443582">
    <property type="component" value="Unassembled WGS sequence"/>
</dbReference>
<dbReference type="InterPro" id="IPR005467">
    <property type="entry name" value="His_kinase_dom"/>
</dbReference>
<evidence type="ECO:0000256" key="10">
    <source>
        <dbReference type="ARBA" id="ARBA00023012"/>
    </source>
</evidence>
<dbReference type="InterPro" id="IPR004105">
    <property type="entry name" value="CheA-like_dim"/>
</dbReference>
<feature type="compositionally biased region" description="Basic and acidic residues" evidence="13">
    <location>
        <begin position="233"/>
        <end position="253"/>
    </location>
</feature>
<feature type="modified residue" description="Phosphohistidine" evidence="12">
    <location>
        <position position="49"/>
    </location>
</feature>
<evidence type="ECO:0000256" key="8">
    <source>
        <dbReference type="ARBA" id="ARBA00022777"/>
    </source>
</evidence>
<evidence type="ECO:0000256" key="3">
    <source>
        <dbReference type="ARBA" id="ARBA00021495"/>
    </source>
</evidence>
<comment type="function">
    <text evidence="11">Involved in the transmission of sensory signals from the chemoreceptors to the flagellar motors. CheA is autophosphorylated; it can transfer its phosphate group to either CheB or CheY.</text>
</comment>
<dbReference type="CDD" id="cd00088">
    <property type="entry name" value="HPT"/>
    <property type="match status" value="1"/>
</dbReference>
<evidence type="ECO:0000256" key="2">
    <source>
        <dbReference type="ARBA" id="ARBA00012438"/>
    </source>
</evidence>
<keyword evidence="4" id="KW-0145">Chemotaxis</keyword>
<dbReference type="PRINTS" id="PR00344">
    <property type="entry name" value="BCTRLSENSOR"/>
</dbReference>
<dbReference type="InterPro" id="IPR003594">
    <property type="entry name" value="HATPase_dom"/>
</dbReference>
<dbReference type="Gene3D" id="3.30.565.10">
    <property type="entry name" value="Histidine kinase-like ATPase, C-terminal domain"/>
    <property type="match status" value="1"/>
</dbReference>
<keyword evidence="6" id="KW-0808">Transferase</keyword>
<keyword evidence="5 12" id="KW-0597">Phosphoprotein</keyword>
<dbReference type="Gene3D" id="1.20.120.160">
    <property type="entry name" value="HPT domain"/>
    <property type="match status" value="1"/>
</dbReference>
<evidence type="ECO:0000256" key="5">
    <source>
        <dbReference type="ARBA" id="ARBA00022553"/>
    </source>
</evidence>
<feature type="domain" description="Histidine kinase" evidence="14">
    <location>
        <begin position="306"/>
        <end position="514"/>
    </location>
</feature>
<evidence type="ECO:0000256" key="12">
    <source>
        <dbReference type="PROSITE-ProRule" id="PRU00110"/>
    </source>
</evidence>
<dbReference type="InterPro" id="IPR036641">
    <property type="entry name" value="HPT_dom_sf"/>
</dbReference>
<proteinExistence type="predicted"/>
<dbReference type="PROSITE" id="PS50851">
    <property type="entry name" value="CHEW"/>
    <property type="match status" value="1"/>
</dbReference>
<feature type="compositionally biased region" description="Acidic residues" evidence="13">
    <location>
        <begin position="143"/>
        <end position="187"/>
    </location>
</feature>
<evidence type="ECO:0000313" key="17">
    <source>
        <dbReference type="EMBL" id="RZF22064.1"/>
    </source>
</evidence>
<dbReference type="Pfam" id="PF02895">
    <property type="entry name" value="H-kinase_dim"/>
    <property type="match status" value="1"/>
</dbReference>
<dbReference type="PROSITE" id="PS50894">
    <property type="entry name" value="HPT"/>
    <property type="match status" value="1"/>
</dbReference>
<dbReference type="SMART" id="SM00260">
    <property type="entry name" value="CheW"/>
    <property type="match status" value="1"/>
</dbReference>
<keyword evidence="10" id="KW-0902">Two-component regulatory system</keyword>
<evidence type="ECO:0000259" key="15">
    <source>
        <dbReference type="PROSITE" id="PS50851"/>
    </source>
</evidence>
<feature type="region of interest" description="Disordered" evidence="13">
    <location>
        <begin position="140"/>
        <end position="199"/>
    </location>
</feature>
<dbReference type="PANTHER" id="PTHR43395">
    <property type="entry name" value="SENSOR HISTIDINE KINASE CHEA"/>
    <property type="match status" value="1"/>
</dbReference>
<gene>
    <name evidence="17" type="ORF">DAY19_10305</name>
</gene>
<feature type="domain" description="HPt" evidence="16">
    <location>
        <begin position="1"/>
        <end position="106"/>
    </location>
</feature>
<dbReference type="Gene3D" id="1.10.287.560">
    <property type="entry name" value="Histidine kinase CheA-like, homodimeric domain"/>
    <property type="match status" value="1"/>
</dbReference>
<feature type="domain" description="CheW-like" evidence="15">
    <location>
        <begin position="516"/>
        <end position="650"/>
    </location>
</feature>
<dbReference type="RefSeq" id="WP_115362072.1">
    <property type="nucleotide sequence ID" value="NZ_QDKL01000002.1"/>
</dbReference>
<dbReference type="SUPFAM" id="SSF55874">
    <property type="entry name" value="ATPase domain of HSP90 chaperone/DNA topoisomerase II/histidine kinase"/>
    <property type="match status" value="1"/>
</dbReference>
<dbReference type="InterPro" id="IPR008207">
    <property type="entry name" value="Sig_transdc_His_kin_Hpt_dom"/>
</dbReference>
<evidence type="ECO:0000256" key="7">
    <source>
        <dbReference type="ARBA" id="ARBA00022741"/>
    </source>
</evidence>
<reference evidence="18" key="1">
    <citation type="journal article" date="2019" name="Int. J. Syst. Evol. Microbiol.">
        <title>Halobacteriovorax valvorus sp. nov., a novel prokaryotic predator isolated from coastal seawater of China.</title>
        <authorList>
            <person name="Chen M.-X."/>
        </authorList>
    </citation>
    <scope>NUCLEOTIDE SEQUENCE [LARGE SCALE GENOMIC DNA]</scope>
    <source>
        <strain evidence="18">BL9</strain>
    </source>
</reference>
<evidence type="ECO:0000256" key="4">
    <source>
        <dbReference type="ARBA" id="ARBA00022500"/>
    </source>
</evidence>
<name>A0ABY0IGK7_9BACT</name>
<dbReference type="SUPFAM" id="SSF47384">
    <property type="entry name" value="Homodimeric domain of signal transducing histidine kinase"/>
    <property type="match status" value="1"/>
</dbReference>
<dbReference type="Pfam" id="PF01584">
    <property type="entry name" value="CheW"/>
    <property type="match status" value="1"/>
</dbReference>
<evidence type="ECO:0000256" key="6">
    <source>
        <dbReference type="ARBA" id="ARBA00022679"/>
    </source>
</evidence>
<dbReference type="InterPro" id="IPR004358">
    <property type="entry name" value="Sig_transdc_His_kin-like_C"/>
</dbReference>
<dbReference type="PROSITE" id="PS50109">
    <property type="entry name" value="HIS_KIN"/>
    <property type="match status" value="1"/>
</dbReference>
<dbReference type="SUPFAM" id="SSF47226">
    <property type="entry name" value="Histidine-containing phosphotransfer domain, HPT domain"/>
    <property type="match status" value="1"/>
</dbReference>
<dbReference type="SUPFAM" id="SSF50341">
    <property type="entry name" value="CheW-like"/>
    <property type="match status" value="1"/>
</dbReference>
<evidence type="ECO:0000256" key="11">
    <source>
        <dbReference type="ARBA" id="ARBA00035100"/>
    </source>
</evidence>
<sequence length="662" mass="73435">MDEFELELKMDFLEEAIQLLEDCEESFLELESGVENPDDHVDKIFRLAHNLKGTSRAVEFSDVAEFTHEMEELILKVKKGEVEISADVIDVFLKCSDHLNHMIVGLREDIEARFESDEIIELIKSVGSADFEHEELKISNLPEESEDFNEEVVAEDDSHESEDSDDLEEEELEEIFASDEDGEDEEALATRPSNDDISDLDRLLYGDAAGEEVDLIAPVSAVKPQENVIPIESVKKEESAKKEEKKAEQKVEPKQAAAAPKKPAKPEETIRIGVSRVEKLNNYVGELVILQTVLSECDDLVIDDHVRKSVSHLAKITKEIQDISMKMRMVPLKTTFSKLQRIVRDTSKALGKKVNLNIVGEDTEVDKNILEQLSDPLVHIVRNAVDHGLEATSDDRLAVGKSEKGEIQIKAYHEGNSLVIEVNDDGKGIDPAVIRNKAIEKGIIKSTDKIADQDAINLIFAPGFSTKEAVSEISGRGVGMDVVKRNIQDISGAVEVKSVLGSGSVFRIKLPLTMAIIEGMVTRVGSENYVVPLNLIHETLSVTEENYRKVNNVGGCVVLRGQVMPAFRLSKLLGHKPQEDNKNEIALVVRTEDMDFVIIVDDVLRRQQVVIKSLGNDIKNTQGFMGSSILGNGKPALILDLKELVVDKVAKVKNKSSIRNVA</sequence>
<dbReference type="SMART" id="SM00073">
    <property type="entry name" value="HPT"/>
    <property type="match status" value="1"/>
</dbReference>
<dbReference type="InterPro" id="IPR002545">
    <property type="entry name" value="CheW-lke_dom"/>
</dbReference>
<dbReference type="InterPro" id="IPR036061">
    <property type="entry name" value="CheW-like_dom_sf"/>
</dbReference>
<evidence type="ECO:0000259" key="16">
    <source>
        <dbReference type="PROSITE" id="PS50894"/>
    </source>
</evidence>
<dbReference type="EMBL" id="QDKL01000002">
    <property type="protein sequence ID" value="RZF22064.1"/>
    <property type="molecule type" value="Genomic_DNA"/>
</dbReference>
<dbReference type="Pfam" id="PF02518">
    <property type="entry name" value="HATPase_c"/>
    <property type="match status" value="1"/>
</dbReference>
<dbReference type="SMART" id="SM01231">
    <property type="entry name" value="H-kinase_dim"/>
    <property type="match status" value="1"/>
</dbReference>
<keyword evidence="18" id="KW-1185">Reference proteome</keyword>
<evidence type="ECO:0000256" key="13">
    <source>
        <dbReference type="SAM" id="MobiDB-lite"/>
    </source>
</evidence>
<dbReference type="PANTHER" id="PTHR43395:SF10">
    <property type="entry name" value="CHEMOTAXIS PROTEIN CHEA"/>
    <property type="match status" value="1"/>
</dbReference>
<dbReference type="Pfam" id="PF01627">
    <property type="entry name" value="Hpt"/>
    <property type="match status" value="1"/>
</dbReference>
<keyword evidence="8" id="KW-0418">Kinase</keyword>
<accession>A0ABY0IGK7</accession>
<comment type="caution">
    <text evidence="17">The sequence shown here is derived from an EMBL/GenBank/DDBJ whole genome shotgun (WGS) entry which is preliminary data.</text>
</comment>
<dbReference type="InterPro" id="IPR036097">
    <property type="entry name" value="HisK_dim/P_sf"/>
</dbReference>
<evidence type="ECO:0000313" key="18">
    <source>
        <dbReference type="Proteomes" id="UP000443582"/>
    </source>
</evidence>
<dbReference type="CDD" id="cd16916">
    <property type="entry name" value="HATPase_CheA-like"/>
    <property type="match status" value="1"/>
</dbReference>
<dbReference type="InterPro" id="IPR036890">
    <property type="entry name" value="HATPase_C_sf"/>
</dbReference>
<dbReference type="EC" id="2.7.13.3" evidence="2"/>
<keyword evidence="7" id="KW-0547">Nucleotide-binding</keyword>
<keyword evidence="9" id="KW-0067">ATP-binding</keyword>
<dbReference type="InterPro" id="IPR051315">
    <property type="entry name" value="Bact_Chemotaxis_CheA"/>
</dbReference>
<evidence type="ECO:0000256" key="9">
    <source>
        <dbReference type="ARBA" id="ARBA00022840"/>
    </source>
</evidence>
<dbReference type="SMART" id="SM00387">
    <property type="entry name" value="HATPase_c"/>
    <property type="match status" value="1"/>
</dbReference>
<comment type="catalytic activity">
    <reaction evidence="1">
        <text>ATP + protein L-histidine = ADP + protein N-phospho-L-histidine.</text>
        <dbReference type="EC" id="2.7.13.3"/>
    </reaction>
</comment>
<organism evidence="17 18">
    <name type="scientific">Halobacteriovorax vibrionivorans</name>
    <dbReference type="NCBI Taxonomy" id="2152716"/>
    <lineage>
        <taxon>Bacteria</taxon>
        <taxon>Pseudomonadati</taxon>
        <taxon>Bdellovibrionota</taxon>
        <taxon>Bacteriovoracia</taxon>
        <taxon>Bacteriovoracales</taxon>
        <taxon>Halobacteriovoraceae</taxon>
        <taxon>Halobacteriovorax</taxon>
    </lineage>
</organism>
<evidence type="ECO:0000259" key="14">
    <source>
        <dbReference type="PROSITE" id="PS50109"/>
    </source>
</evidence>
<evidence type="ECO:0000256" key="1">
    <source>
        <dbReference type="ARBA" id="ARBA00000085"/>
    </source>
</evidence>